<dbReference type="NCBIfam" id="NF007337">
    <property type="entry name" value="PRK09828.1"/>
    <property type="match status" value="1"/>
</dbReference>
<evidence type="ECO:0000256" key="7">
    <source>
        <dbReference type="ARBA" id="ARBA00023136"/>
    </source>
</evidence>
<evidence type="ECO:0000256" key="1">
    <source>
        <dbReference type="ARBA" id="ARBA00004571"/>
    </source>
</evidence>
<dbReference type="InterPro" id="IPR037224">
    <property type="entry name" value="PapC_N_sf"/>
</dbReference>
<dbReference type="PANTHER" id="PTHR30451:SF3">
    <property type="entry name" value="OUTER MEMBRANE USHER PROTEIN HTRE-RELATED"/>
    <property type="match status" value="1"/>
</dbReference>
<dbReference type="Gene3D" id="3.10.20.410">
    <property type="match status" value="1"/>
</dbReference>
<evidence type="ECO:0000256" key="2">
    <source>
        <dbReference type="ARBA" id="ARBA00008064"/>
    </source>
</evidence>
<evidence type="ECO:0000259" key="11">
    <source>
        <dbReference type="Pfam" id="PF13953"/>
    </source>
</evidence>
<dbReference type="InterPro" id="IPR043142">
    <property type="entry name" value="PapC-like_C_sf"/>
</dbReference>
<evidence type="ECO:0000256" key="9">
    <source>
        <dbReference type="RuleBase" id="RU003884"/>
    </source>
</evidence>
<dbReference type="Pfam" id="PF00577">
    <property type="entry name" value="Usher"/>
    <property type="match status" value="1"/>
</dbReference>
<dbReference type="InterPro" id="IPR018030">
    <property type="entry name" value="Fimbrial_membr_usher_CS"/>
</dbReference>
<keyword evidence="5 9" id="KW-0812">Transmembrane</keyword>
<gene>
    <name evidence="13" type="ORF">IDM36_03965</name>
</gene>
<keyword evidence="7 9" id="KW-0472">Membrane</keyword>
<evidence type="ECO:0000256" key="3">
    <source>
        <dbReference type="ARBA" id="ARBA00022448"/>
    </source>
</evidence>
<accession>A0A7T0DXI8</accession>
<proteinExistence type="inferred from homology"/>
<dbReference type="PANTHER" id="PTHR30451">
    <property type="entry name" value="OUTER MEMBRANE USHER PROTEIN"/>
    <property type="match status" value="1"/>
</dbReference>
<evidence type="ECO:0000256" key="8">
    <source>
        <dbReference type="ARBA" id="ARBA00023237"/>
    </source>
</evidence>
<name>A0A7T0DXI8_9ENTR</name>
<feature type="domain" description="PapC-like C-terminal" evidence="11">
    <location>
        <begin position="783"/>
        <end position="846"/>
    </location>
</feature>
<keyword evidence="8 9" id="KW-0998">Cell outer membrane</keyword>
<feature type="domain" description="PapC N-terminal" evidence="12">
    <location>
        <begin position="40"/>
        <end position="183"/>
    </location>
</feature>
<evidence type="ECO:0000259" key="12">
    <source>
        <dbReference type="Pfam" id="PF13954"/>
    </source>
</evidence>
<keyword evidence="4" id="KW-1134">Transmembrane beta strand</keyword>
<dbReference type="FunFam" id="2.60.40.3110:FF:000001">
    <property type="entry name" value="Putative fimbrial outer membrane usher"/>
    <property type="match status" value="1"/>
</dbReference>
<evidence type="ECO:0000256" key="6">
    <source>
        <dbReference type="ARBA" id="ARBA00022729"/>
    </source>
</evidence>
<dbReference type="AlphaFoldDB" id="A0A7T0DXI8"/>
<feature type="signal peptide" evidence="10">
    <location>
        <begin position="1"/>
        <end position="22"/>
    </location>
</feature>
<protein>
    <submittedName>
        <fullName evidence="13">Outer membrane usher protein</fullName>
    </submittedName>
</protein>
<evidence type="ECO:0000313" key="13">
    <source>
        <dbReference type="EMBL" id="QPK01310.1"/>
    </source>
</evidence>
<dbReference type="InterPro" id="IPR042186">
    <property type="entry name" value="FimD_plug_dom"/>
</dbReference>
<dbReference type="EMBL" id="CP061801">
    <property type="protein sequence ID" value="QPK01310.1"/>
    <property type="molecule type" value="Genomic_DNA"/>
</dbReference>
<evidence type="ECO:0000256" key="4">
    <source>
        <dbReference type="ARBA" id="ARBA00022452"/>
    </source>
</evidence>
<comment type="subcellular location">
    <subcellularLocation>
        <location evidence="1 9">Cell outer membrane</location>
        <topology evidence="1 9">Multi-pass membrane protein</topology>
    </subcellularLocation>
</comment>
<evidence type="ECO:0000256" key="10">
    <source>
        <dbReference type="SAM" id="SignalP"/>
    </source>
</evidence>
<dbReference type="InterPro" id="IPR025885">
    <property type="entry name" value="PapC_N"/>
</dbReference>
<dbReference type="Gene3D" id="2.60.40.2610">
    <property type="entry name" value="Outer membrane usher protein FimD, plug domain"/>
    <property type="match status" value="1"/>
</dbReference>
<dbReference type="PROSITE" id="PS01151">
    <property type="entry name" value="FIMBRIAL_USHER"/>
    <property type="match status" value="1"/>
</dbReference>
<sequence>MLFRRSLLCLAINAALPFSLQAGEKTPAPSSVPETEEVVEFNDQFLLNMGSTVDVSRYAQGNPVLPGTYRVKISLDGKNKTTQDVEFKDNGTPRAAPCITVELLKQAGVNTVMLGDKVAEDNTACVDIKKSYPNSSVNFDIAKLTLELTLPQLYVLKLPEGYVDPSLWDAGIPAALLSYNINAWHQETDGQNADTGYVGLQYGLNLGAWRLRSRGTLNWDSDNGSDYSSQDIYLQRDIPALMAQIVAGETYTAGDTFDSVSIRGMRLYSDDRMRPEGRTTYSPIIRGIANSNAKVTVMQSGSKIYETTVPPGPFELSDLSTTGYGNDIEVTVEEADGSKRSFIVPFSSVTQMLRPGTTRWEVGGGKLNNDSLRDKPYVGYATGYYGINNTFTGYAGVQYTDIDFYAGLLGVAMNTRIGAFALDVTHSRANVDDLGSLSGQSYRLTYSKMVETTDTSFNIAAYRFSTKDYLSLDDAAQLNDDIKHGASDGQTYSSSSELYANYERTKNQYQLSVSQPLMFNKENYGSFYITGTWKNYWDKSGYNSSYNIGYNNSFRFGNYSIALQRTYDEYGAKDDSVYFNINIPLDVFSGDRKGLAGFSNLNMSVNTDMSGSASFNNSANGNTDDGKFSYSVSTASNHGDYGDLNQLSGYGSWQSPYGPLSVSSSFSDNGDKQYSASYNGGMVLHAGGMTLAPTSLSDDAPIILVHASGAEGATLGYGQGELNRSGYAIMPYAAAYRENRVGLNISTLEHDVEVKSTTENVVPRDGAVVEVNFATDEGRSLILELLRDDQGFIPLGADVLTDKGEQVGTVGQAGQAYVRGVEEKGNLRVVWGKEAGSACTVHYQITDSAQKAGLTPLLSNQRCHVQ</sequence>
<reference evidence="13" key="1">
    <citation type="submission" date="2020-09" db="EMBL/GenBank/DDBJ databases">
        <title>First Report of a novel Colistin-Resistant species of Enterobacter cloacae complex Producing MCR-5 isolated from hospital sewage water.</title>
        <authorList>
            <person name="Zhou K."/>
        </authorList>
    </citation>
    <scope>NUCLEOTIDE SEQUENCE [LARGE SCALE GENOMIC DNA]</scope>
    <source>
        <strain evidence="13">HSW1412</strain>
    </source>
</reference>
<keyword evidence="6 10" id="KW-0732">Signal</keyword>
<keyword evidence="9" id="KW-1029">Fimbrium biogenesis</keyword>
<dbReference type="Pfam" id="PF13953">
    <property type="entry name" value="PapC_C"/>
    <property type="match status" value="1"/>
</dbReference>
<organism evidence="13">
    <name type="scientific">Enterobacter mori</name>
    <dbReference type="NCBI Taxonomy" id="539813"/>
    <lineage>
        <taxon>Bacteria</taxon>
        <taxon>Pseudomonadati</taxon>
        <taxon>Pseudomonadota</taxon>
        <taxon>Gammaproteobacteria</taxon>
        <taxon>Enterobacterales</taxon>
        <taxon>Enterobacteriaceae</taxon>
        <taxon>Enterobacter</taxon>
    </lineage>
</organism>
<dbReference type="GO" id="GO:0009279">
    <property type="term" value="C:cell outer membrane"/>
    <property type="evidence" value="ECO:0007669"/>
    <property type="project" value="UniProtKB-SubCell"/>
</dbReference>
<dbReference type="Pfam" id="PF13954">
    <property type="entry name" value="PapC_N"/>
    <property type="match status" value="1"/>
</dbReference>
<dbReference type="Gene3D" id="2.60.40.2070">
    <property type="match status" value="1"/>
</dbReference>
<feature type="chain" id="PRO_5032744659" evidence="10">
    <location>
        <begin position="23"/>
        <end position="866"/>
    </location>
</feature>
<keyword evidence="3 9" id="KW-0813">Transport</keyword>
<dbReference type="InterPro" id="IPR000015">
    <property type="entry name" value="Fimb_usher"/>
</dbReference>
<dbReference type="GO" id="GO:0015473">
    <property type="term" value="F:fimbrial usher porin activity"/>
    <property type="evidence" value="ECO:0007669"/>
    <property type="project" value="InterPro"/>
</dbReference>
<dbReference type="InterPro" id="IPR025949">
    <property type="entry name" value="PapC-like_C"/>
</dbReference>
<comment type="similarity">
    <text evidence="2 9">Belongs to the fimbrial export usher family.</text>
</comment>
<evidence type="ECO:0000256" key="5">
    <source>
        <dbReference type="ARBA" id="ARBA00022692"/>
    </source>
</evidence>
<dbReference type="GO" id="GO:0009297">
    <property type="term" value="P:pilus assembly"/>
    <property type="evidence" value="ECO:0007669"/>
    <property type="project" value="InterPro"/>
</dbReference>
<dbReference type="SUPFAM" id="SSF141729">
    <property type="entry name" value="FimD N-terminal domain-like"/>
    <property type="match status" value="1"/>
</dbReference>
<dbReference type="Gene3D" id="2.60.40.3110">
    <property type="match status" value="1"/>
</dbReference>